<dbReference type="InterPro" id="IPR001810">
    <property type="entry name" value="F-box_dom"/>
</dbReference>
<organism evidence="2 3">
    <name type="scientific">Meristemomyces frigidus</name>
    <dbReference type="NCBI Taxonomy" id="1508187"/>
    <lineage>
        <taxon>Eukaryota</taxon>
        <taxon>Fungi</taxon>
        <taxon>Dikarya</taxon>
        <taxon>Ascomycota</taxon>
        <taxon>Pezizomycotina</taxon>
        <taxon>Dothideomycetes</taxon>
        <taxon>Dothideomycetidae</taxon>
        <taxon>Mycosphaerellales</taxon>
        <taxon>Teratosphaeriaceae</taxon>
        <taxon>Meristemomyces</taxon>
    </lineage>
</organism>
<name>A0AAN7T964_9PEZI</name>
<dbReference type="InterPro" id="IPR036047">
    <property type="entry name" value="F-box-like_dom_sf"/>
</dbReference>
<evidence type="ECO:0000313" key="2">
    <source>
        <dbReference type="EMBL" id="KAK5107812.1"/>
    </source>
</evidence>
<feature type="domain" description="F-box" evidence="1">
    <location>
        <begin position="261"/>
        <end position="305"/>
    </location>
</feature>
<gene>
    <name evidence="2" type="ORF">LTR62_000626</name>
</gene>
<dbReference type="Proteomes" id="UP001310890">
    <property type="component" value="Unassembled WGS sequence"/>
</dbReference>
<dbReference type="AlphaFoldDB" id="A0AAN7T964"/>
<protein>
    <recommendedName>
        <fullName evidence="1">F-box domain-containing protein</fullName>
    </recommendedName>
</protein>
<accession>A0AAN7T964</accession>
<dbReference type="EMBL" id="JAVRRL010000105">
    <property type="protein sequence ID" value="KAK5107812.1"/>
    <property type="molecule type" value="Genomic_DNA"/>
</dbReference>
<sequence length="444" mass="51413">MGYTEQVCQICGVPFNIGREPELSAWRDYHYDYITEEDTDCKDDGCSNVLRHPGADEAEHLAGPECTSTSGYSGWRISVEEIQDRNRCLCLAQKKEDWKPEIDDHAFEIESEYCYLTGISSTGVSDFGVENLTPARHGLLEPMVDNNAQEFTSDQAAMPMHPACFEMFKRESVRIFGYVNIDGLWKLRETQGHYSNRFKDFPIRPDLEITVQQMFNCVPGTEYLASDPIRVNGLSELIRPCQMATHAADSFVFERRKGDRSDVFGSLPLELQQSLLEYLDRRSVANLRLASKVFSQVPQLYFKHLVRAEMPWLWELDEQVRNPTDWHALWLKLASADGGDKLDEKHRNWQREDPNLNYEALRQKLTRQGINARDPRWNQAWMKEVDEAKAQAEAEIKAVQDSGRWDDAVKLKATEIRGLRNRRRIYEDLQLIMERIRALPVIED</sequence>
<evidence type="ECO:0000259" key="1">
    <source>
        <dbReference type="PROSITE" id="PS50181"/>
    </source>
</evidence>
<reference evidence="2" key="1">
    <citation type="submission" date="2023-08" db="EMBL/GenBank/DDBJ databases">
        <title>Black Yeasts Isolated from many extreme environments.</title>
        <authorList>
            <person name="Coleine C."/>
            <person name="Stajich J.E."/>
            <person name="Selbmann L."/>
        </authorList>
    </citation>
    <scope>NUCLEOTIDE SEQUENCE</scope>
    <source>
        <strain evidence="2">CCFEE 5401</strain>
    </source>
</reference>
<evidence type="ECO:0000313" key="3">
    <source>
        <dbReference type="Proteomes" id="UP001310890"/>
    </source>
</evidence>
<proteinExistence type="predicted"/>
<dbReference type="SUPFAM" id="SSF81383">
    <property type="entry name" value="F-box domain"/>
    <property type="match status" value="1"/>
</dbReference>
<dbReference type="PROSITE" id="PS50181">
    <property type="entry name" value="FBOX"/>
    <property type="match status" value="1"/>
</dbReference>
<comment type="caution">
    <text evidence="2">The sequence shown here is derived from an EMBL/GenBank/DDBJ whole genome shotgun (WGS) entry which is preliminary data.</text>
</comment>